<name>A0ABY4GIR9_9BACI</name>
<gene>
    <name evidence="1" type="ORF">MUN87_16290</name>
</gene>
<accession>A0ABY4GIR9</accession>
<keyword evidence="2" id="KW-1185">Reference proteome</keyword>
<organism evidence="1 2">
    <name type="scientific">Gracilibacillus salinarum</name>
    <dbReference type="NCBI Taxonomy" id="2932255"/>
    <lineage>
        <taxon>Bacteria</taxon>
        <taxon>Bacillati</taxon>
        <taxon>Bacillota</taxon>
        <taxon>Bacilli</taxon>
        <taxon>Bacillales</taxon>
        <taxon>Bacillaceae</taxon>
        <taxon>Gracilibacillus</taxon>
    </lineage>
</organism>
<protein>
    <submittedName>
        <fullName evidence="1">Uncharacterized protein</fullName>
    </submittedName>
</protein>
<evidence type="ECO:0000313" key="2">
    <source>
        <dbReference type="Proteomes" id="UP000831537"/>
    </source>
</evidence>
<proteinExistence type="predicted"/>
<sequence length="76" mass="9100">MRDIEKVKLSIFEFRNRDNAYDDHVFQINEITGYDQEGNQVAIEDLFFEYQYHTIEQLKEGIIHKLGVAKHNIEIE</sequence>
<dbReference type="EMBL" id="CP095071">
    <property type="protein sequence ID" value="UOQ84253.1"/>
    <property type="molecule type" value="Genomic_DNA"/>
</dbReference>
<dbReference type="RefSeq" id="WP_244741734.1">
    <property type="nucleotide sequence ID" value="NZ_CP095071.1"/>
</dbReference>
<evidence type="ECO:0000313" key="1">
    <source>
        <dbReference type="EMBL" id="UOQ84253.1"/>
    </source>
</evidence>
<dbReference type="Proteomes" id="UP000831537">
    <property type="component" value="Chromosome"/>
</dbReference>
<reference evidence="1 2" key="1">
    <citation type="submission" date="2022-04" db="EMBL/GenBank/DDBJ databases">
        <title>Gracilibacillus sp. isolated from saltern.</title>
        <authorList>
            <person name="Won M."/>
            <person name="Lee C.-M."/>
            <person name="Woen H.-Y."/>
            <person name="Kwon S.-W."/>
        </authorList>
    </citation>
    <scope>NUCLEOTIDE SEQUENCE [LARGE SCALE GENOMIC DNA]</scope>
    <source>
        <strain evidence="1 2">SSPM10-3</strain>
    </source>
</reference>